<dbReference type="AlphaFoldDB" id="A0A1L9VU16"/>
<reference evidence="2" key="1">
    <citation type="journal article" date="2017" name="Genome Biol.">
        <title>Comparative genomics reveals high biological diversity and specific adaptations in the industrially and medically important fungal genus Aspergillus.</title>
        <authorList>
            <person name="de Vries R.P."/>
            <person name="Riley R."/>
            <person name="Wiebenga A."/>
            <person name="Aguilar-Osorio G."/>
            <person name="Amillis S."/>
            <person name="Uchima C.A."/>
            <person name="Anderluh G."/>
            <person name="Asadollahi M."/>
            <person name="Askin M."/>
            <person name="Barry K."/>
            <person name="Battaglia E."/>
            <person name="Bayram O."/>
            <person name="Benocci T."/>
            <person name="Braus-Stromeyer S.A."/>
            <person name="Caldana C."/>
            <person name="Canovas D."/>
            <person name="Cerqueira G.C."/>
            <person name="Chen F."/>
            <person name="Chen W."/>
            <person name="Choi C."/>
            <person name="Clum A."/>
            <person name="Dos Santos R.A."/>
            <person name="Damasio A.R."/>
            <person name="Diallinas G."/>
            <person name="Emri T."/>
            <person name="Fekete E."/>
            <person name="Flipphi M."/>
            <person name="Freyberg S."/>
            <person name="Gallo A."/>
            <person name="Gournas C."/>
            <person name="Habgood R."/>
            <person name="Hainaut M."/>
            <person name="Harispe M.L."/>
            <person name="Henrissat B."/>
            <person name="Hilden K.S."/>
            <person name="Hope R."/>
            <person name="Hossain A."/>
            <person name="Karabika E."/>
            <person name="Karaffa L."/>
            <person name="Karanyi Z."/>
            <person name="Krasevec N."/>
            <person name="Kuo A."/>
            <person name="Kusch H."/>
            <person name="LaButti K."/>
            <person name="Lagendijk E.L."/>
            <person name="Lapidus A."/>
            <person name="Levasseur A."/>
            <person name="Lindquist E."/>
            <person name="Lipzen A."/>
            <person name="Logrieco A.F."/>
            <person name="MacCabe A."/>
            <person name="Maekelae M.R."/>
            <person name="Malavazi I."/>
            <person name="Melin P."/>
            <person name="Meyer V."/>
            <person name="Mielnichuk N."/>
            <person name="Miskei M."/>
            <person name="Molnar A.P."/>
            <person name="Mule G."/>
            <person name="Ngan C.Y."/>
            <person name="Orejas M."/>
            <person name="Orosz E."/>
            <person name="Ouedraogo J.P."/>
            <person name="Overkamp K.M."/>
            <person name="Park H.-S."/>
            <person name="Perrone G."/>
            <person name="Piumi F."/>
            <person name="Punt P.J."/>
            <person name="Ram A.F."/>
            <person name="Ramon A."/>
            <person name="Rauscher S."/>
            <person name="Record E."/>
            <person name="Riano-Pachon D.M."/>
            <person name="Robert V."/>
            <person name="Roehrig J."/>
            <person name="Ruller R."/>
            <person name="Salamov A."/>
            <person name="Salih N.S."/>
            <person name="Samson R.A."/>
            <person name="Sandor E."/>
            <person name="Sanguinetti M."/>
            <person name="Schuetze T."/>
            <person name="Sepcic K."/>
            <person name="Shelest E."/>
            <person name="Sherlock G."/>
            <person name="Sophianopoulou V."/>
            <person name="Squina F.M."/>
            <person name="Sun H."/>
            <person name="Susca A."/>
            <person name="Todd R.B."/>
            <person name="Tsang A."/>
            <person name="Unkles S.E."/>
            <person name="van de Wiele N."/>
            <person name="van Rossen-Uffink D."/>
            <person name="Oliveira J.V."/>
            <person name="Vesth T.C."/>
            <person name="Visser J."/>
            <person name="Yu J.-H."/>
            <person name="Zhou M."/>
            <person name="Andersen M.R."/>
            <person name="Archer D.B."/>
            <person name="Baker S.E."/>
            <person name="Benoit I."/>
            <person name="Brakhage A.A."/>
            <person name="Braus G.H."/>
            <person name="Fischer R."/>
            <person name="Frisvad J.C."/>
            <person name="Goldman G.H."/>
            <person name="Houbraken J."/>
            <person name="Oakley B."/>
            <person name="Pocsi I."/>
            <person name="Scazzocchio C."/>
            <person name="Seiboth B."/>
            <person name="vanKuyk P.A."/>
            <person name="Wortman J."/>
            <person name="Dyer P.S."/>
            <person name="Grigoriev I.V."/>
        </authorList>
    </citation>
    <scope>NUCLEOTIDE SEQUENCE [LARGE SCALE GENOMIC DNA]</scope>
    <source>
        <strain evidence="2">CBS 516.65</strain>
    </source>
</reference>
<gene>
    <name evidence="1" type="ORF">ASPGLDRAFT_33107</name>
</gene>
<sequence>MSIYDKCTVLNEFLVVSSHKECSRIAEPNRSRETRKSMKHSLLWFESKLDESGHFEIVQNIRFFIFGLLLKEKDEEGGKEKKNEEEIDDAGSKVHKWSRLVTRADAKARWIVQREIYLKEEIHALRKSLSLTDEEDNPGKESKSRLNNYEQELARLDDDYCAHKQHTWLLKSGCPMNVIERAFGARCKNPDWYLSEWLCQDCAGRGGCCGRDCGFCEKARDTQRGWSQGG</sequence>
<dbReference type="GeneID" id="34460523"/>
<proteinExistence type="predicted"/>
<keyword evidence="2" id="KW-1185">Reference proteome</keyword>
<dbReference type="OrthoDB" id="4497317at2759"/>
<organism evidence="1 2">
    <name type="scientific">Aspergillus glaucus CBS 516.65</name>
    <dbReference type="NCBI Taxonomy" id="1160497"/>
    <lineage>
        <taxon>Eukaryota</taxon>
        <taxon>Fungi</taxon>
        <taxon>Dikarya</taxon>
        <taxon>Ascomycota</taxon>
        <taxon>Pezizomycotina</taxon>
        <taxon>Eurotiomycetes</taxon>
        <taxon>Eurotiomycetidae</taxon>
        <taxon>Eurotiales</taxon>
        <taxon>Aspergillaceae</taxon>
        <taxon>Aspergillus</taxon>
        <taxon>Aspergillus subgen. Aspergillus</taxon>
    </lineage>
</organism>
<dbReference type="RefSeq" id="XP_022404079.1">
    <property type="nucleotide sequence ID" value="XM_022544262.1"/>
</dbReference>
<dbReference type="EMBL" id="KV878891">
    <property type="protein sequence ID" value="OJJ87390.1"/>
    <property type="molecule type" value="Genomic_DNA"/>
</dbReference>
<name>A0A1L9VU16_ASPGL</name>
<accession>A0A1L9VU16</accession>
<protein>
    <submittedName>
        <fullName evidence="1">Uncharacterized protein</fullName>
    </submittedName>
</protein>
<dbReference type="STRING" id="1160497.A0A1L9VU16"/>
<dbReference type="VEuPathDB" id="FungiDB:ASPGLDRAFT_33107"/>
<evidence type="ECO:0000313" key="1">
    <source>
        <dbReference type="EMBL" id="OJJ87390.1"/>
    </source>
</evidence>
<dbReference type="Proteomes" id="UP000184300">
    <property type="component" value="Unassembled WGS sequence"/>
</dbReference>
<evidence type="ECO:0000313" key="2">
    <source>
        <dbReference type="Proteomes" id="UP000184300"/>
    </source>
</evidence>